<name>A0ABW5G4L9_9PSEU</name>
<dbReference type="RefSeq" id="WP_378268834.1">
    <property type="nucleotide sequence ID" value="NZ_JBHUKR010000020.1"/>
</dbReference>
<dbReference type="EMBL" id="JBHUKR010000020">
    <property type="protein sequence ID" value="MFD2420662.1"/>
    <property type="molecule type" value="Genomic_DNA"/>
</dbReference>
<proteinExistence type="predicted"/>
<organism evidence="1 2">
    <name type="scientific">Amycolatopsis pigmentata</name>
    <dbReference type="NCBI Taxonomy" id="450801"/>
    <lineage>
        <taxon>Bacteria</taxon>
        <taxon>Bacillati</taxon>
        <taxon>Actinomycetota</taxon>
        <taxon>Actinomycetes</taxon>
        <taxon>Pseudonocardiales</taxon>
        <taxon>Pseudonocardiaceae</taxon>
        <taxon>Amycolatopsis</taxon>
    </lineage>
</organism>
<protein>
    <submittedName>
        <fullName evidence="1">Uncharacterized protein</fullName>
    </submittedName>
</protein>
<comment type="caution">
    <text evidence="1">The sequence shown here is derived from an EMBL/GenBank/DDBJ whole genome shotgun (WGS) entry which is preliminary data.</text>
</comment>
<evidence type="ECO:0000313" key="1">
    <source>
        <dbReference type="EMBL" id="MFD2420662.1"/>
    </source>
</evidence>
<sequence length="61" mass="6650">MTTMTGSAPKPDMSWETLLNDYRASAVSLLRHHGVNGRTCTECGQPVPCDALRGAEFILEL</sequence>
<accession>A0ABW5G4L9</accession>
<reference evidence="2" key="1">
    <citation type="journal article" date="2019" name="Int. J. Syst. Evol. Microbiol.">
        <title>The Global Catalogue of Microorganisms (GCM) 10K type strain sequencing project: providing services to taxonomists for standard genome sequencing and annotation.</title>
        <authorList>
            <consortium name="The Broad Institute Genomics Platform"/>
            <consortium name="The Broad Institute Genome Sequencing Center for Infectious Disease"/>
            <person name="Wu L."/>
            <person name="Ma J."/>
        </authorList>
    </citation>
    <scope>NUCLEOTIDE SEQUENCE [LARGE SCALE GENOMIC DNA]</scope>
    <source>
        <strain evidence="2">CGMCC 4.7645</strain>
    </source>
</reference>
<evidence type="ECO:0000313" key="2">
    <source>
        <dbReference type="Proteomes" id="UP001597417"/>
    </source>
</evidence>
<gene>
    <name evidence="1" type="ORF">ACFSXZ_30470</name>
</gene>
<dbReference type="Proteomes" id="UP001597417">
    <property type="component" value="Unassembled WGS sequence"/>
</dbReference>
<keyword evidence="2" id="KW-1185">Reference proteome</keyword>